<dbReference type="Pfam" id="PF00126">
    <property type="entry name" value="HTH_1"/>
    <property type="match status" value="1"/>
</dbReference>
<organism evidence="6">
    <name type="scientific">Vibrio sp. HB236076</name>
    <dbReference type="NCBI Taxonomy" id="3232307"/>
    <lineage>
        <taxon>Bacteria</taxon>
        <taxon>Pseudomonadati</taxon>
        <taxon>Pseudomonadota</taxon>
        <taxon>Gammaproteobacteria</taxon>
        <taxon>Vibrionales</taxon>
        <taxon>Vibrionaceae</taxon>
        <taxon>Vibrio</taxon>
    </lineage>
</organism>
<dbReference type="PANTHER" id="PTHR30126">
    <property type="entry name" value="HTH-TYPE TRANSCRIPTIONAL REGULATOR"/>
    <property type="match status" value="1"/>
</dbReference>
<dbReference type="Gene3D" id="1.10.10.10">
    <property type="entry name" value="Winged helix-like DNA-binding domain superfamily/Winged helix DNA-binding domain"/>
    <property type="match status" value="1"/>
</dbReference>
<dbReference type="InterPro" id="IPR005119">
    <property type="entry name" value="LysR_subst-bd"/>
</dbReference>
<evidence type="ECO:0000259" key="5">
    <source>
        <dbReference type="PROSITE" id="PS50931"/>
    </source>
</evidence>
<accession>A0AB39HK24</accession>
<feature type="domain" description="HTH lysR-type" evidence="5">
    <location>
        <begin position="3"/>
        <end position="60"/>
    </location>
</feature>
<proteinExistence type="inferred from homology"/>
<dbReference type="RefSeq" id="WP_306101604.1">
    <property type="nucleotide sequence ID" value="NZ_CP162601.1"/>
</dbReference>
<evidence type="ECO:0000256" key="3">
    <source>
        <dbReference type="ARBA" id="ARBA00023125"/>
    </source>
</evidence>
<dbReference type="InterPro" id="IPR000847">
    <property type="entry name" value="LysR_HTH_N"/>
</dbReference>
<evidence type="ECO:0000313" key="6">
    <source>
        <dbReference type="EMBL" id="XDK26228.1"/>
    </source>
</evidence>
<dbReference type="PANTHER" id="PTHR30126:SF25">
    <property type="entry name" value="HTH-TYPE TRANSCRIPTIONAL REGULATOR METR"/>
    <property type="match status" value="1"/>
</dbReference>
<sequence>MRLDIKHWQLLKAIVEQGTQSKAAEQIGISQSALSHRLAEAERRLGFPIFIREGRLLHLTPAGKGLAQAAKRHLPALSEAESRFIHVAENKVPSVKLGVAHYSCYHWVAQFVQGLPKSHRLLNIDFVTAAIQQPLETLRSGRADLLLYPGYYQDNDIEAEHLFDDELILITCPGHELSSRSYIEAVELQKERFLTYSLTKMMGFEFERFFKPADAVPTTLQVVEMTDAIIELVSAGQGVSILSRWAVSRALDQGQVVGVRLGSKGLFFPWHLLKPLSKIEEKGIEVACQSLLAHFNQLRYQ</sequence>
<reference evidence="6" key="1">
    <citation type="submission" date="2024-07" db="EMBL/GenBank/DDBJ databases">
        <title>Genome Analysis of a Potential Novel Vibrio Species Secreting pH- and Thermo-stable Alginate Lyase and its Application in Producing Alginate Oligosaccharides.</title>
        <authorList>
            <person name="Huang H."/>
            <person name="Bao K."/>
        </authorList>
    </citation>
    <scope>NUCLEOTIDE SEQUENCE</scope>
    <source>
        <strain evidence="6">HB236076</strain>
    </source>
</reference>
<keyword evidence="4" id="KW-0804">Transcription</keyword>
<evidence type="ECO:0000256" key="2">
    <source>
        <dbReference type="ARBA" id="ARBA00023015"/>
    </source>
</evidence>
<dbReference type="PROSITE" id="PS50931">
    <property type="entry name" value="HTH_LYSR"/>
    <property type="match status" value="1"/>
</dbReference>
<dbReference type="GO" id="GO:0000976">
    <property type="term" value="F:transcription cis-regulatory region binding"/>
    <property type="evidence" value="ECO:0007669"/>
    <property type="project" value="TreeGrafter"/>
</dbReference>
<dbReference type="Gene3D" id="3.40.190.10">
    <property type="entry name" value="Periplasmic binding protein-like II"/>
    <property type="match status" value="2"/>
</dbReference>
<dbReference type="AlphaFoldDB" id="A0AB39HK24"/>
<protein>
    <submittedName>
        <fullName evidence="6">LysR family transcriptional regulator</fullName>
    </submittedName>
</protein>
<dbReference type="Pfam" id="PF03466">
    <property type="entry name" value="LysR_substrate"/>
    <property type="match status" value="1"/>
</dbReference>
<evidence type="ECO:0000256" key="1">
    <source>
        <dbReference type="ARBA" id="ARBA00009437"/>
    </source>
</evidence>
<dbReference type="GO" id="GO:0003700">
    <property type="term" value="F:DNA-binding transcription factor activity"/>
    <property type="evidence" value="ECO:0007669"/>
    <property type="project" value="InterPro"/>
</dbReference>
<dbReference type="InterPro" id="IPR036390">
    <property type="entry name" value="WH_DNA-bd_sf"/>
</dbReference>
<gene>
    <name evidence="6" type="ORF">AB0763_06205</name>
</gene>
<keyword evidence="3" id="KW-0238">DNA-binding</keyword>
<dbReference type="SUPFAM" id="SSF46785">
    <property type="entry name" value="Winged helix' DNA-binding domain"/>
    <property type="match status" value="1"/>
</dbReference>
<dbReference type="KEGG" id="vih:AB0763_06205"/>
<dbReference type="SUPFAM" id="SSF53850">
    <property type="entry name" value="Periplasmic binding protein-like II"/>
    <property type="match status" value="1"/>
</dbReference>
<dbReference type="InterPro" id="IPR036388">
    <property type="entry name" value="WH-like_DNA-bd_sf"/>
</dbReference>
<dbReference type="EMBL" id="CP162601">
    <property type="protein sequence ID" value="XDK26228.1"/>
    <property type="molecule type" value="Genomic_DNA"/>
</dbReference>
<comment type="similarity">
    <text evidence="1">Belongs to the LysR transcriptional regulatory family.</text>
</comment>
<evidence type="ECO:0000256" key="4">
    <source>
        <dbReference type="ARBA" id="ARBA00023163"/>
    </source>
</evidence>
<keyword evidence="2" id="KW-0805">Transcription regulation</keyword>
<name>A0AB39HK24_9VIBR</name>